<dbReference type="PANTHER" id="PTHR34914:SF1">
    <property type="entry name" value="LYMPHOCYTE EXPANSION MOLECULE"/>
    <property type="match status" value="1"/>
</dbReference>
<evidence type="ECO:0000313" key="3">
    <source>
        <dbReference type="Proteomes" id="UP000694546"/>
    </source>
</evidence>
<sequence length="346" mass="37814">MTSLSPVAYDVHGGDFSARAVAQRAKSPGWNRELMMAKEARTPRFLYREAWSNKQFLKTKVGPGTYESTDFIKELARRPGSARGVCASLDSRFREVQSCTPGPGNYGKGGVPGAALEAMSARSAGGVLMKHSSGWKRCSEETKYCGPSPCTYVLKSSVDILLGKRTGVRGPYDLFTGQRDAPVAAGFFAVPKHAVGAASTERDLEGFCDALNRPERRKHGVFSSVARHPSVPSERIYHSTLAQWPRATGLPGPGYYEVGYPGRPLNHKPPPFFSSSPRRSKQQERPLTGCDSGVGPGGYNLDFKEGKRFRSPTSAFKSSTPRFPSQPLRAKHTQEKLRPGNPPLMY</sequence>
<reference evidence="2" key="1">
    <citation type="submission" date="2025-08" db="UniProtKB">
        <authorList>
            <consortium name="Ensembl"/>
        </authorList>
    </citation>
    <scope>IDENTIFICATION</scope>
</reference>
<dbReference type="GeneID" id="115555024"/>
<dbReference type="GeneTree" id="ENSGT00940000166722"/>
<evidence type="ECO:0000256" key="1">
    <source>
        <dbReference type="SAM" id="MobiDB-lite"/>
    </source>
</evidence>
<feature type="region of interest" description="Disordered" evidence="1">
    <location>
        <begin position="266"/>
        <end position="346"/>
    </location>
</feature>
<dbReference type="InterPro" id="IPR033557">
    <property type="entry name" value="CIMAP2"/>
</dbReference>
<dbReference type="Ensembl" id="ENSGMOT00000021157.2">
    <property type="protein sequence ID" value="ENSGMOP00000020651.2"/>
    <property type="gene ID" value="ENSGMOG00000019191.2"/>
</dbReference>
<dbReference type="OMA" id="FRGLIGX"/>
<keyword evidence="3" id="KW-1185">Reference proteome</keyword>
<dbReference type="AlphaFoldDB" id="A0A8C4ZRY6"/>
<dbReference type="PANTHER" id="PTHR34914">
    <property type="entry name" value="LYMPHOCYTE EXPANSION MOLECULE"/>
    <property type="match status" value="1"/>
</dbReference>
<accession>A0A8C4ZRY6</accession>
<name>A0A8C4ZRY6_GADMO</name>
<dbReference type="RefSeq" id="XP_030227565.1">
    <property type="nucleotide sequence ID" value="XM_030371705.1"/>
</dbReference>
<proteinExistence type="predicted"/>
<reference evidence="2" key="2">
    <citation type="submission" date="2025-09" db="UniProtKB">
        <authorList>
            <consortium name="Ensembl"/>
        </authorList>
    </citation>
    <scope>IDENTIFICATION</scope>
</reference>
<evidence type="ECO:0000313" key="2">
    <source>
        <dbReference type="Ensembl" id="ENSGMOP00000020651.2"/>
    </source>
</evidence>
<protein>
    <submittedName>
        <fullName evidence="2">Uncharacterized protein</fullName>
    </submittedName>
</protein>
<dbReference type="Proteomes" id="UP000694546">
    <property type="component" value="Chromosome 12"/>
</dbReference>
<feature type="compositionally biased region" description="Polar residues" evidence="1">
    <location>
        <begin position="311"/>
        <end position="323"/>
    </location>
</feature>
<organism evidence="2 3">
    <name type="scientific">Gadus morhua</name>
    <name type="common">Atlantic cod</name>
    <dbReference type="NCBI Taxonomy" id="8049"/>
    <lineage>
        <taxon>Eukaryota</taxon>
        <taxon>Metazoa</taxon>
        <taxon>Chordata</taxon>
        <taxon>Craniata</taxon>
        <taxon>Vertebrata</taxon>
        <taxon>Euteleostomi</taxon>
        <taxon>Actinopterygii</taxon>
        <taxon>Neopterygii</taxon>
        <taxon>Teleostei</taxon>
        <taxon>Neoteleostei</taxon>
        <taxon>Acanthomorphata</taxon>
        <taxon>Zeiogadaria</taxon>
        <taxon>Gadariae</taxon>
        <taxon>Gadiformes</taxon>
        <taxon>Gadoidei</taxon>
        <taxon>Gadidae</taxon>
        <taxon>Gadus</taxon>
    </lineage>
</organism>
<gene>
    <name evidence="2" type="primary">lexm</name>
</gene>